<feature type="domain" description="Kazal-like" evidence="2">
    <location>
        <begin position="119"/>
        <end position="171"/>
    </location>
</feature>
<dbReference type="PANTHER" id="PTHR21131">
    <property type="entry name" value="SERINE-TYPE ENDOPEPTIDASE INHIBITOR"/>
    <property type="match status" value="1"/>
</dbReference>
<evidence type="ECO:0000259" key="2">
    <source>
        <dbReference type="PROSITE" id="PS51465"/>
    </source>
</evidence>
<keyword evidence="4" id="KW-1185">Reference proteome</keyword>
<feature type="region of interest" description="Disordered" evidence="1">
    <location>
        <begin position="82"/>
        <end position="133"/>
    </location>
</feature>
<dbReference type="PROSITE" id="PS51465">
    <property type="entry name" value="KAZAL_2"/>
    <property type="match status" value="2"/>
</dbReference>
<dbReference type="CDD" id="cd00104">
    <property type="entry name" value="KAZAL_FS"/>
    <property type="match status" value="1"/>
</dbReference>
<dbReference type="AlphaFoldDB" id="A0A7C9V633"/>
<feature type="compositionally biased region" description="Pro residues" evidence="1">
    <location>
        <begin position="114"/>
        <end position="123"/>
    </location>
</feature>
<organism evidence="3 4">
    <name type="scientific">Mesorhizobium zhangyense</name>
    <dbReference type="NCBI Taxonomy" id="1776730"/>
    <lineage>
        <taxon>Bacteria</taxon>
        <taxon>Pseudomonadati</taxon>
        <taxon>Pseudomonadota</taxon>
        <taxon>Alphaproteobacteria</taxon>
        <taxon>Hyphomicrobiales</taxon>
        <taxon>Phyllobacteriaceae</taxon>
        <taxon>Mesorhizobium</taxon>
    </lineage>
</organism>
<dbReference type="EMBL" id="JAAKZG010000003">
    <property type="protein sequence ID" value="NGN41264.1"/>
    <property type="molecule type" value="Genomic_DNA"/>
</dbReference>
<dbReference type="RefSeq" id="WP_165116553.1">
    <property type="nucleotide sequence ID" value="NZ_JAAKZG010000003.1"/>
</dbReference>
<comment type="caution">
    <text evidence="3">The sequence shown here is derived from an EMBL/GenBank/DDBJ whole genome shotgun (WGS) entry which is preliminary data.</text>
</comment>
<name>A0A7C9V633_9HYPH</name>
<evidence type="ECO:0000313" key="4">
    <source>
        <dbReference type="Proteomes" id="UP000481252"/>
    </source>
</evidence>
<gene>
    <name evidence="3" type="ORF">G6N74_09325</name>
</gene>
<feature type="domain" description="Kazal-like" evidence="2">
    <location>
        <begin position="39"/>
        <end position="88"/>
    </location>
</feature>
<dbReference type="SMART" id="SM00280">
    <property type="entry name" value="KAZAL"/>
    <property type="match status" value="2"/>
</dbReference>
<dbReference type="PANTHER" id="PTHR21131:SF0">
    <property type="entry name" value="GEO10195P1-RELATED"/>
    <property type="match status" value="1"/>
</dbReference>
<accession>A0A7C9V633</accession>
<dbReference type="Gene3D" id="3.30.60.30">
    <property type="match status" value="2"/>
</dbReference>
<proteinExistence type="predicted"/>
<protein>
    <submittedName>
        <fullName evidence="3">Peptidase</fullName>
    </submittedName>
</protein>
<dbReference type="InterPro" id="IPR002350">
    <property type="entry name" value="Kazal_dom"/>
</dbReference>
<dbReference type="Proteomes" id="UP000481252">
    <property type="component" value="Unassembled WGS sequence"/>
</dbReference>
<dbReference type="InterPro" id="IPR036058">
    <property type="entry name" value="Kazal_dom_sf"/>
</dbReference>
<sequence>MNFFATLFSRRGAAIVGAAMLSACTVVEGPGPGPGPYPGPRPEPGPRFCTREYQPVCARRGGDRQSFPNACEADRAGYRVIRDGQCRGDDGGGGMGPRPPRPEYPGLGTRPPRPEYPGPGTRPPRPDPEQAFCTQDYRPVCATRRGSTRTFGNACEARAADYRIVDQNGPC</sequence>
<evidence type="ECO:0000256" key="1">
    <source>
        <dbReference type="SAM" id="MobiDB-lite"/>
    </source>
</evidence>
<dbReference type="SUPFAM" id="SSF100895">
    <property type="entry name" value="Kazal-type serine protease inhibitors"/>
    <property type="match status" value="1"/>
</dbReference>
<evidence type="ECO:0000313" key="3">
    <source>
        <dbReference type="EMBL" id="NGN41264.1"/>
    </source>
</evidence>
<dbReference type="InterPro" id="IPR053265">
    <property type="entry name" value="Serpin"/>
</dbReference>
<reference evidence="3 4" key="1">
    <citation type="submission" date="2020-02" db="EMBL/GenBank/DDBJ databases">
        <title>Genome sequence of the type strain CGMCC 1.15528 of Mesorhizobium zhangyense.</title>
        <authorList>
            <person name="Gao J."/>
            <person name="Sun J."/>
        </authorList>
    </citation>
    <scope>NUCLEOTIDE SEQUENCE [LARGE SCALE GENOMIC DNA]</scope>
    <source>
        <strain evidence="3 4">CGMCC 1.15528</strain>
    </source>
</reference>